<feature type="transmembrane region" description="Helical" evidence="6">
    <location>
        <begin position="280"/>
        <end position="297"/>
    </location>
</feature>
<protein>
    <recommendedName>
        <fullName evidence="9">Nuclear rim protein 1</fullName>
    </recommendedName>
</protein>
<feature type="transmembrane region" description="Helical" evidence="6">
    <location>
        <begin position="148"/>
        <end position="172"/>
    </location>
</feature>
<dbReference type="GO" id="GO:0012505">
    <property type="term" value="C:endomembrane system"/>
    <property type="evidence" value="ECO:0007669"/>
    <property type="project" value="UniProtKB-SubCell"/>
</dbReference>
<organism evidence="7 8">
    <name type="scientific">Sphaerobolus stellatus (strain SS14)</name>
    <dbReference type="NCBI Taxonomy" id="990650"/>
    <lineage>
        <taxon>Eukaryota</taxon>
        <taxon>Fungi</taxon>
        <taxon>Dikarya</taxon>
        <taxon>Basidiomycota</taxon>
        <taxon>Agaricomycotina</taxon>
        <taxon>Agaricomycetes</taxon>
        <taxon>Phallomycetidae</taxon>
        <taxon>Geastrales</taxon>
        <taxon>Sphaerobolaceae</taxon>
        <taxon>Sphaerobolus</taxon>
    </lineage>
</organism>
<comment type="subcellular location">
    <subcellularLocation>
        <location evidence="1">Endomembrane system</location>
        <topology evidence="1">Multi-pass membrane protein</topology>
    </subcellularLocation>
</comment>
<evidence type="ECO:0000256" key="1">
    <source>
        <dbReference type="ARBA" id="ARBA00004127"/>
    </source>
</evidence>
<dbReference type="PANTHER" id="PTHR28293">
    <property type="entry name" value="NUCLEAR RIM PROTEIN 1"/>
    <property type="match status" value="1"/>
</dbReference>
<gene>
    <name evidence="7" type="ORF">M422DRAFT_168631</name>
</gene>
<dbReference type="PANTHER" id="PTHR28293:SF1">
    <property type="entry name" value="NUCLEAR RIM PROTEIN 1"/>
    <property type="match status" value="1"/>
</dbReference>
<evidence type="ECO:0000256" key="2">
    <source>
        <dbReference type="ARBA" id="ARBA00022692"/>
    </source>
</evidence>
<keyword evidence="2 6" id="KW-0812">Transmembrane</keyword>
<dbReference type="OrthoDB" id="3363151at2759"/>
<reference evidence="7 8" key="1">
    <citation type="submission" date="2014-06" db="EMBL/GenBank/DDBJ databases">
        <title>Evolutionary Origins and Diversification of the Mycorrhizal Mutualists.</title>
        <authorList>
            <consortium name="DOE Joint Genome Institute"/>
            <consortium name="Mycorrhizal Genomics Consortium"/>
            <person name="Kohler A."/>
            <person name="Kuo A."/>
            <person name="Nagy L.G."/>
            <person name="Floudas D."/>
            <person name="Copeland A."/>
            <person name="Barry K.W."/>
            <person name="Cichocki N."/>
            <person name="Veneault-Fourrey C."/>
            <person name="LaButti K."/>
            <person name="Lindquist E.A."/>
            <person name="Lipzen A."/>
            <person name="Lundell T."/>
            <person name="Morin E."/>
            <person name="Murat C."/>
            <person name="Riley R."/>
            <person name="Ohm R."/>
            <person name="Sun H."/>
            <person name="Tunlid A."/>
            <person name="Henrissat B."/>
            <person name="Grigoriev I.V."/>
            <person name="Hibbett D.S."/>
            <person name="Martin F."/>
        </authorList>
    </citation>
    <scope>NUCLEOTIDE SEQUENCE [LARGE SCALE GENOMIC DNA]</scope>
    <source>
        <strain evidence="7 8">SS14</strain>
    </source>
</reference>
<dbReference type="Pfam" id="PF10332">
    <property type="entry name" value="DUF2418"/>
    <property type="match status" value="1"/>
</dbReference>
<evidence type="ECO:0000256" key="5">
    <source>
        <dbReference type="SAM" id="MobiDB-lite"/>
    </source>
</evidence>
<evidence type="ECO:0008006" key="9">
    <source>
        <dbReference type="Google" id="ProtNLM"/>
    </source>
</evidence>
<keyword evidence="4 6" id="KW-0472">Membrane</keyword>
<name>A0A0C9VBE7_SPHS4</name>
<dbReference type="EMBL" id="KN837118">
    <property type="protein sequence ID" value="KIJ44294.1"/>
    <property type="molecule type" value="Genomic_DNA"/>
</dbReference>
<feature type="region of interest" description="Disordered" evidence="5">
    <location>
        <begin position="34"/>
        <end position="66"/>
    </location>
</feature>
<dbReference type="AlphaFoldDB" id="A0A0C9VBE7"/>
<dbReference type="Proteomes" id="UP000054279">
    <property type="component" value="Unassembled WGS sequence"/>
</dbReference>
<feature type="compositionally biased region" description="Polar residues" evidence="5">
    <location>
        <begin position="56"/>
        <end position="66"/>
    </location>
</feature>
<evidence type="ECO:0000313" key="8">
    <source>
        <dbReference type="Proteomes" id="UP000054279"/>
    </source>
</evidence>
<evidence type="ECO:0000256" key="6">
    <source>
        <dbReference type="SAM" id="Phobius"/>
    </source>
</evidence>
<dbReference type="GO" id="GO:0043007">
    <property type="term" value="P:maintenance of rDNA"/>
    <property type="evidence" value="ECO:0007669"/>
    <property type="project" value="TreeGrafter"/>
</dbReference>
<evidence type="ECO:0000313" key="7">
    <source>
        <dbReference type="EMBL" id="KIJ44294.1"/>
    </source>
</evidence>
<dbReference type="GO" id="GO:0007096">
    <property type="term" value="P:regulation of exit from mitosis"/>
    <property type="evidence" value="ECO:0007669"/>
    <property type="project" value="TreeGrafter"/>
</dbReference>
<dbReference type="InterPro" id="IPR018819">
    <property type="entry name" value="Nur1/Mug154"/>
</dbReference>
<accession>A0A0C9VBE7</accession>
<evidence type="ECO:0000256" key="4">
    <source>
        <dbReference type="ARBA" id="ARBA00023136"/>
    </source>
</evidence>
<proteinExistence type="predicted"/>
<dbReference type="HOGENOM" id="CLU_062849_0_0_1"/>
<sequence length="349" mass="40018">MPPVLREGGTPRSFVPRISGSPLSAALPFDWDAANHRRPPPYATPPSHRKPRKSMGVTTPGNSTPDMRKSVMSNMLNWISQKYYDILDLPSEKMPETQTVARTLGGLLHCTHLVVRYSKLSRLKDDDVLWEDMLGEINMPGAPESTSWFDWTTPVSFLLISISILNAVYLFTRIKYYHLFSKSELVNSPGAEFIHRDDLGSNEHADPPSAVSRWLHQAAQLFWLSWSMLMGTRPPAPETRTSKRVQRLSVWSPDKAEMELFIIYSPLHAFLWQAVSPGNWIMVFLLLGIASAQLFLFEQWYSRLVKDREIIASEVLHEYDQKFVYPNIMKVRRDASVMTNEAETIIFHR</sequence>
<evidence type="ECO:0000256" key="3">
    <source>
        <dbReference type="ARBA" id="ARBA00022989"/>
    </source>
</evidence>
<keyword evidence="8" id="KW-1185">Reference proteome</keyword>
<keyword evidence="3 6" id="KW-1133">Transmembrane helix</keyword>